<keyword evidence="3 12" id="KW-0378">Hydrolase</keyword>
<evidence type="ECO:0000256" key="11">
    <source>
        <dbReference type="ARBA" id="ARBA00048988"/>
    </source>
</evidence>
<keyword evidence="5 12" id="KW-0067">ATP-binding</keyword>
<dbReference type="GO" id="GO:0005524">
    <property type="term" value="F:ATP binding"/>
    <property type="evidence" value="ECO:0007669"/>
    <property type="project" value="UniProtKB-UniRule"/>
</dbReference>
<comment type="similarity">
    <text evidence="1">Belongs to the helicase family. UvrD subfamily.</text>
</comment>
<dbReference type="InterPro" id="IPR000212">
    <property type="entry name" value="DNA_helicase_UvrD/REP"/>
</dbReference>
<dbReference type="SUPFAM" id="SSF52540">
    <property type="entry name" value="P-loop containing nucleoside triphosphate hydrolases"/>
    <property type="match status" value="1"/>
</dbReference>
<dbReference type="PANTHER" id="PTHR11070:SF2">
    <property type="entry name" value="ATP-DEPENDENT DNA HELICASE SRS2"/>
    <property type="match status" value="1"/>
</dbReference>
<accession>A0A3P3XT55</accession>
<evidence type="ECO:0000256" key="7">
    <source>
        <dbReference type="ARBA" id="ARBA00023235"/>
    </source>
</evidence>
<evidence type="ECO:0000256" key="12">
    <source>
        <dbReference type="PROSITE-ProRule" id="PRU00560"/>
    </source>
</evidence>
<dbReference type="GO" id="GO:0003677">
    <property type="term" value="F:DNA binding"/>
    <property type="evidence" value="ECO:0007669"/>
    <property type="project" value="UniProtKB-KW"/>
</dbReference>
<keyword evidence="6" id="KW-0238">DNA-binding</keyword>
<dbReference type="CDD" id="cd18807">
    <property type="entry name" value="SF1_C_UvrD"/>
    <property type="match status" value="1"/>
</dbReference>
<dbReference type="PROSITE" id="PS51198">
    <property type="entry name" value="UVRD_HELICASE_ATP_BIND"/>
    <property type="match status" value="1"/>
</dbReference>
<dbReference type="InterPro" id="IPR027417">
    <property type="entry name" value="P-loop_NTPase"/>
</dbReference>
<feature type="domain" description="UvrD-like helicase ATP-binding" evidence="13">
    <location>
        <begin position="7"/>
        <end position="275"/>
    </location>
</feature>
<comment type="catalytic activity">
    <reaction evidence="11">
        <text>ATP + H2O = ADP + phosphate + H(+)</text>
        <dbReference type="Rhea" id="RHEA:13065"/>
        <dbReference type="ChEBI" id="CHEBI:15377"/>
        <dbReference type="ChEBI" id="CHEBI:15378"/>
        <dbReference type="ChEBI" id="CHEBI:30616"/>
        <dbReference type="ChEBI" id="CHEBI:43474"/>
        <dbReference type="ChEBI" id="CHEBI:456216"/>
        <dbReference type="EC" id="5.6.2.4"/>
    </reaction>
</comment>
<dbReference type="Gene3D" id="1.10.10.160">
    <property type="match status" value="1"/>
</dbReference>
<reference evidence="15" key="1">
    <citation type="submission" date="2017-02" db="EMBL/GenBank/DDBJ databases">
        <authorList>
            <person name="Regsiter A."/>
            <person name="William W."/>
        </authorList>
    </citation>
    <scope>NUCLEOTIDE SEQUENCE</scope>
    <source>
        <strain evidence="15">BdmA 4</strain>
    </source>
</reference>
<evidence type="ECO:0000259" key="13">
    <source>
        <dbReference type="PROSITE" id="PS51198"/>
    </source>
</evidence>
<dbReference type="InterPro" id="IPR014016">
    <property type="entry name" value="UvrD-like_ATP-bd"/>
</dbReference>
<evidence type="ECO:0000256" key="2">
    <source>
        <dbReference type="ARBA" id="ARBA00022741"/>
    </source>
</evidence>
<sequence length="671" mass="76925">MHIDFQAELDPEQYAAVTAIDGSVLIIAGAGSGKTRVITYRIAYLLAKAVPQEAILALTFTNKAAKEMVERAHGLTGLALKNLMVSTFHSFGAWMLRKEAGVLGYRSNFSIYDEQDRIHAIRESARELGMSNEQLDPARLSQLFSARRAGYGKQGELSERELELYDLYRKTIKVYNALDFDDLIALPLELLREHEDVRERYRSRFHYIMIDEFQDTSLQQYEFIRYIESGNICVVGDDDQSIYSWRGADFRNIERFELDHPGLAEIKLERNYRSTGSILTAANTVIAHNRRRKKKQLWSPQGVRGTPITLFEAEDDEDEAERIIARIRELRFRERADWDDFGILVRTNSLAEGIEDRLVEHNVPYRVAGGPSFYQRREIKDIIAYLKAAVNPDDDVSVLRVLNVPRRGIGRATVEFLSNIAKAHSASLNCAAETARQPGFVQTKDGHLQKALNEVFAFFDYLAQMRTALLEQKMSVSVAIRKVVEDTGYWQYLLEEHKKNDKAAVWKYRNIELLSASAERWEKDPDTFEKGIFAYLARISLSMRDDANEEEKRLNLLTIHAAKGLEFDYVFIPGCENGILPHARSLEDGDGDIEEERRLFYVAVTRAKKQLFMSRAMQRKKNGSFQETAPSPFLNELPQNLIVMAEAQVQPQSEDDLRKEFFSRLKSRFGA</sequence>
<dbReference type="Gene3D" id="3.40.50.300">
    <property type="entry name" value="P-loop containing nucleotide triphosphate hydrolases"/>
    <property type="match status" value="2"/>
</dbReference>
<protein>
    <recommendedName>
        <fullName evidence="9">DNA 3'-5' helicase</fullName>
        <ecNumber evidence="9">5.6.2.4</ecNumber>
    </recommendedName>
    <alternativeName>
        <fullName evidence="10">DNA 3'-5' helicase II</fullName>
    </alternativeName>
</protein>
<evidence type="ECO:0000256" key="8">
    <source>
        <dbReference type="ARBA" id="ARBA00034617"/>
    </source>
</evidence>
<feature type="binding site" evidence="12">
    <location>
        <begin position="28"/>
        <end position="35"/>
    </location>
    <ligand>
        <name>ATP</name>
        <dbReference type="ChEBI" id="CHEBI:30616"/>
    </ligand>
</feature>
<evidence type="ECO:0000259" key="14">
    <source>
        <dbReference type="PROSITE" id="PS51217"/>
    </source>
</evidence>
<dbReference type="AlphaFoldDB" id="A0A3P3XT55"/>
<dbReference type="GO" id="GO:0043138">
    <property type="term" value="F:3'-5' DNA helicase activity"/>
    <property type="evidence" value="ECO:0007669"/>
    <property type="project" value="UniProtKB-EC"/>
</dbReference>
<dbReference type="PROSITE" id="PS51217">
    <property type="entry name" value="UVRD_HELICASE_CTER"/>
    <property type="match status" value="1"/>
</dbReference>
<evidence type="ECO:0000256" key="4">
    <source>
        <dbReference type="ARBA" id="ARBA00022806"/>
    </source>
</evidence>
<comment type="catalytic activity">
    <reaction evidence="8">
        <text>Couples ATP hydrolysis with the unwinding of duplex DNA by translocating in the 3'-5' direction.</text>
        <dbReference type="EC" id="5.6.2.4"/>
    </reaction>
</comment>
<keyword evidence="2 12" id="KW-0547">Nucleotide-binding</keyword>
<dbReference type="EMBL" id="FWDO01000005">
    <property type="protein sequence ID" value="SLM19436.1"/>
    <property type="molecule type" value="Genomic_DNA"/>
</dbReference>
<keyword evidence="7" id="KW-0413">Isomerase</keyword>
<proteinExistence type="inferred from homology"/>
<dbReference type="EC" id="5.6.2.4" evidence="9"/>
<name>A0A3P3XT55_9SPIR</name>
<dbReference type="Pfam" id="PF00580">
    <property type="entry name" value="UvrD-helicase"/>
    <property type="match status" value="1"/>
</dbReference>
<dbReference type="GO" id="GO:0005829">
    <property type="term" value="C:cytosol"/>
    <property type="evidence" value="ECO:0007669"/>
    <property type="project" value="TreeGrafter"/>
</dbReference>
<evidence type="ECO:0000256" key="9">
    <source>
        <dbReference type="ARBA" id="ARBA00034808"/>
    </source>
</evidence>
<evidence type="ECO:0000313" key="15">
    <source>
        <dbReference type="EMBL" id="SLM19436.1"/>
    </source>
</evidence>
<evidence type="ECO:0000256" key="3">
    <source>
        <dbReference type="ARBA" id="ARBA00022801"/>
    </source>
</evidence>
<feature type="domain" description="UvrD-like helicase C-terminal" evidence="14">
    <location>
        <begin position="276"/>
        <end position="564"/>
    </location>
</feature>
<organism evidence="15">
    <name type="scientific">uncultured spirochete</name>
    <dbReference type="NCBI Taxonomy" id="156406"/>
    <lineage>
        <taxon>Bacteria</taxon>
        <taxon>Pseudomonadati</taxon>
        <taxon>Spirochaetota</taxon>
        <taxon>Spirochaetia</taxon>
        <taxon>Spirochaetales</taxon>
        <taxon>environmental samples</taxon>
    </lineage>
</organism>
<dbReference type="Pfam" id="PF13361">
    <property type="entry name" value="UvrD_C"/>
    <property type="match status" value="1"/>
</dbReference>
<dbReference type="GO" id="GO:0016887">
    <property type="term" value="F:ATP hydrolysis activity"/>
    <property type="evidence" value="ECO:0007669"/>
    <property type="project" value="RHEA"/>
</dbReference>
<dbReference type="InterPro" id="IPR013986">
    <property type="entry name" value="DExx_box_DNA_helicase_dom_sf"/>
</dbReference>
<gene>
    <name evidence="15" type="primary">pcrA</name>
    <name evidence="15" type="ORF">SPIRO4BDMA_50951</name>
</gene>
<dbReference type="CDD" id="cd17932">
    <property type="entry name" value="DEXQc_UvrD"/>
    <property type="match status" value="1"/>
</dbReference>
<evidence type="ECO:0000256" key="1">
    <source>
        <dbReference type="ARBA" id="ARBA00009922"/>
    </source>
</evidence>
<dbReference type="Gene3D" id="1.10.486.10">
    <property type="entry name" value="PCRA, domain 4"/>
    <property type="match status" value="1"/>
</dbReference>
<evidence type="ECO:0000256" key="5">
    <source>
        <dbReference type="ARBA" id="ARBA00022840"/>
    </source>
</evidence>
<dbReference type="GO" id="GO:0000725">
    <property type="term" value="P:recombinational repair"/>
    <property type="evidence" value="ECO:0007669"/>
    <property type="project" value="TreeGrafter"/>
</dbReference>
<keyword evidence="4 12" id="KW-0347">Helicase</keyword>
<dbReference type="PANTHER" id="PTHR11070">
    <property type="entry name" value="UVRD / RECB / PCRA DNA HELICASE FAMILY MEMBER"/>
    <property type="match status" value="1"/>
</dbReference>
<dbReference type="InterPro" id="IPR014017">
    <property type="entry name" value="DNA_helicase_UvrD-like_C"/>
</dbReference>
<evidence type="ECO:0000256" key="10">
    <source>
        <dbReference type="ARBA" id="ARBA00034923"/>
    </source>
</evidence>
<evidence type="ECO:0000256" key="6">
    <source>
        <dbReference type="ARBA" id="ARBA00023125"/>
    </source>
</evidence>